<dbReference type="SUPFAM" id="SSF47240">
    <property type="entry name" value="Ferritin-like"/>
    <property type="match status" value="1"/>
</dbReference>
<feature type="domain" description="Rubrerythrin diiron-binding" evidence="1">
    <location>
        <begin position="5"/>
        <end position="130"/>
    </location>
</feature>
<organism evidence="2 3">
    <name type="scientific">Geothermobacter ehrlichii</name>
    <dbReference type="NCBI Taxonomy" id="213224"/>
    <lineage>
        <taxon>Bacteria</taxon>
        <taxon>Pseudomonadati</taxon>
        <taxon>Thermodesulfobacteriota</taxon>
        <taxon>Desulfuromonadia</taxon>
        <taxon>Desulfuromonadales</taxon>
        <taxon>Geothermobacteraceae</taxon>
        <taxon>Geothermobacter</taxon>
    </lineage>
</organism>
<dbReference type="CDD" id="cd01045">
    <property type="entry name" value="Ferritin_like_AB"/>
    <property type="match status" value="1"/>
</dbReference>
<evidence type="ECO:0000259" key="1">
    <source>
        <dbReference type="Pfam" id="PF02915"/>
    </source>
</evidence>
<accession>A0A5D3WEP6</accession>
<dbReference type="GO" id="GO:0016491">
    <property type="term" value="F:oxidoreductase activity"/>
    <property type="evidence" value="ECO:0007669"/>
    <property type="project" value="InterPro"/>
</dbReference>
<dbReference type="InterPro" id="IPR003251">
    <property type="entry name" value="Rr_diiron-bd_dom"/>
</dbReference>
<dbReference type="Gene3D" id="1.20.1260.10">
    <property type="match status" value="1"/>
</dbReference>
<dbReference type="Proteomes" id="UP000324159">
    <property type="component" value="Unassembled WGS sequence"/>
</dbReference>
<dbReference type="EMBL" id="VNIB01000017">
    <property type="protein sequence ID" value="TYO95752.1"/>
    <property type="molecule type" value="Genomic_DNA"/>
</dbReference>
<reference evidence="2 3" key="1">
    <citation type="submission" date="2019-07" db="EMBL/GenBank/DDBJ databases">
        <title>Genomic Encyclopedia of Type Strains, Phase IV (KMG-IV): sequencing the most valuable type-strain genomes for metagenomic binning, comparative biology and taxonomic classification.</title>
        <authorList>
            <person name="Goeker M."/>
        </authorList>
    </citation>
    <scope>NUCLEOTIDE SEQUENCE [LARGE SCALE GENOMIC DNA]</scope>
    <source>
        <strain evidence="2 3">SS015</strain>
    </source>
</reference>
<dbReference type="RefSeq" id="WP_187426818.1">
    <property type="nucleotide sequence ID" value="NZ_VNIB01000017.1"/>
</dbReference>
<comment type="caution">
    <text evidence="2">The sequence shown here is derived from an EMBL/GenBank/DDBJ whole genome shotgun (WGS) entry which is preliminary data.</text>
</comment>
<name>A0A5D3WEP6_9BACT</name>
<dbReference type="AlphaFoldDB" id="A0A5D3WEP6"/>
<dbReference type="InterPro" id="IPR009078">
    <property type="entry name" value="Ferritin-like_SF"/>
</dbReference>
<protein>
    <submittedName>
        <fullName evidence="2">Rubrerythrin</fullName>
    </submittedName>
</protein>
<evidence type="ECO:0000313" key="2">
    <source>
        <dbReference type="EMBL" id="TYO95752.1"/>
    </source>
</evidence>
<keyword evidence="3" id="KW-1185">Reference proteome</keyword>
<sequence length="185" mass="21156">MNLYAYALNIETSGITFYRQMATRAQGEGIRKIFTLLAEDEETLLQKLRLINKRFPEFARLDCSGLDGDDNPFARLNGSSDAPAVANDLEAYQLGIAIEREIVDHYQHLAEAEGDPDTARLLFWVAALERVELREIESLFDFVNAPNESLEWGEFSNLDEFHNFGRYEDLRQGDLDLPVMPEVKH</sequence>
<gene>
    <name evidence="2" type="ORF">EDC39_1179</name>
</gene>
<dbReference type="Pfam" id="PF02915">
    <property type="entry name" value="Rubrerythrin"/>
    <property type="match status" value="1"/>
</dbReference>
<dbReference type="GO" id="GO:0046872">
    <property type="term" value="F:metal ion binding"/>
    <property type="evidence" value="ECO:0007669"/>
    <property type="project" value="InterPro"/>
</dbReference>
<evidence type="ECO:0000313" key="3">
    <source>
        <dbReference type="Proteomes" id="UP000324159"/>
    </source>
</evidence>
<proteinExistence type="predicted"/>
<dbReference type="InterPro" id="IPR012347">
    <property type="entry name" value="Ferritin-like"/>
</dbReference>